<feature type="region of interest" description="Disordered" evidence="1">
    <location>
        <begin position="75"/>
        <end position="128"/>
    </location>
</feature>
<keyword evidence="3" id="KW-1185">Reference proteome</keyword>
<reference evidence="2 3" key="1">
    <citation type="submission" date="2023-11" db="EMBL/GenBank/DDBJ databases">
        <title>Dfirmibasis_genome.</title>
        <authorList>
            <person name="Edelbroek B."/>
            <person name="Kjellin J."/>
            <person name="Jerlstrom-Hultqvist J."/>
            <person name="Soderbom F."/>
        </authorList>
    </citation>
    <scope>NUCLEOTIDE SEQUENCE [LARGE SCALE GENOMIC DNA]</scope>
    <source>
        <strain evidence="2 3">TNS-C-14</strain>
    </source>
</reference>
<accession>A0AAN7U0C0</accession>
<gene>
    <name evidence="2" type="ORF">RB653_009069</name>
</gene>
<proteinExistence type="predicted"/>
<evidence type="ECO:0000313" key="2">
    <source>
        <dbReference type="EMBL" id="KAK5579387.1"/>
    </source>
</evidence>
<sequence>MVPTNSQPSLNSIQPSNVEFEPEISYTPTPRLSNVVGVNVPVNQHPISNQIPNWYNCRHDPCNGRFSDTGYRNKHDKHLNPNINTLTTTTNNTTATTTTTTYNRNKRPETATSSDNFQRSPNRLTHVDSSSSMVDDVILANTLSLYKVARLTWMKNHNINVKYHVGQPVKALSQFNNEFKFSFWPAVVVGYKLSTTYNEIEYLLKFE</sequence>
<name>A0AAN7U0C0_9MYCE</name>
<comment type="caution">
    <text evidence="2">The sequence shown here is derived from an EMBL/GenBank/DDBJ whole genome shotgun (WGS) entry which is preliminary data.</text>
</comment>
<protein>
    <submittedName>
        <fullName evidence="2">Uncharacterized protein</fullName>
    </submittedName>
</protein>
<dbReference type="EMBL" id="JAVFKY010000003">
    <property type="protein sequence ID" value="KAK5579387.1"/>
    <property type="molecule type" value="Genomic_DNA"/>
</dbReference>
<dbReference type="AlphaFoldDB" id="A0AAN7U0C0"/>
<feature type="compositionally biased region" description="Low complexity" evidence="1">
    <location>
        <begin position="80"/>
        <end position="103"/>
    </location>
</feature>
<organism evidence="2 3">
    <name type="scientific">Dictyostelium firmibasis</name>
    <dbReference type="NCBI Taxonomy" id="79012"/>
    <lineage>
        <taxon>Eukaryota</taxon>
        <taxon>Amoebozoa</taxon>
        <taxon>Evosea</taxon>
        <taxon>Eumycetozoa</taxon>
        <taxon>Dictyostelia</taxon>
        <taxon>Dictyosteliales</taxon>
        <taxon>Dictyosteliaceae</taxon>
        <taxon>Dictyostelium</taxon>
    </lineage>
</organism>
<evidence type="ECO:0000313" key="3">
    <source>
        <dbReference type="Proteomes" id="UP001344447"/>
    </source>
</evidence>
<feature type="compositionally biased region" description="Polar residues" evidence="1">
    <location>
        <begin position="110"/>
        <end position="123"/>
    </location>
</feature>
<evidence type="ECO:0000256" key="1">
    <source>
        <dbReference type="SAM" id="MobiDB-lite"/>
    </source>
</evidence>
<dbReference type="Proteomes" id="UP001344447">
    <property type="component" value="Unassembled WGS sequence"/>
</dbReference>